<dbReference type="InterPro" id="IPR011989">
    <property type="entry name" value="ARM-like"/>
</dbReference>
<dbReference type="SUPFAM" id="SSF48371">
    <property type="entry name" value="ARM repeat"/>
    <property type="match status" value="1"/>
</dbReference>
<dbReference type="InterPro" id="IPR016024">
    <property type="entry name" value="ARM-type_fold"/>
</dbReference>
<name>A0A1J4KH52_9EUKA</name>
<gene>
    <name evidence="1" type="ORF">TRFO_20422</name>
</gene>
<accession>A0A1J4KH52</accession>
<evidence type="ECO:0000313" key="1">
    <source>
        <dbReference type="EMBL" id="OHT10370.1"/>
    </source>
</evidence>
<dbReference type="GeneID" id="94836092"/>
<dbReference type="OrthoDB" id="10643101at2759"/>
<dbReference type="VEuPathDB" id="TrichDB:TRFO_20422"/>
<sequence length="443" mass="50027">MNHHSNVTTMMNIQNSDILMSNDRFHDTREINKSNDNFKTQDSTILQEISMLFSQFQQSDVNVKQTVFAIYTLSLKVVFKPRISNFFADNFPFEPFLRIILAPPSPEIQSYAFVCLASACQSSNFPYQLFANSDILLFLVSALCSEDPNVVDSSLQLLTAVSKLSIDSRDFLLQNDIITKMTQMKLTFSIAELLESLCCSSPPPSPPFIPSIANFIAHLIDGSPTQIFQLGLSSLLSLLINHAEGIIADEFQQFLMPIFLSEMTSIVPLGLKILLFVNNPEPDFAITLLNILEGNGFENLMNNPTVLFLITKIFAHFEPIWRPLVQDKLFLLLESKIGATRYKVDSEIIQTMILYYDARHVNDLNFFNNLLRFADSAEIGCKCMKQLLLMIQSPCSQDVHEKMMELLDQSLSTFTGLMNGEDDDLAVHADELLSQIEQMGNQI</sequence>
<dbReference type="EMBL" id="MLAK01000614">
    <property type="protein sequence ID" value="OHT10370.1"/>
    <property type="molecule type" value="Genomic_DNA"/>
</dbReference>
<keyword evidence="2" id="KW-1185">Reference proteome</keyword>
<protein>
    <submittedName>
        <fullName evidence="1">Uncharacterized protein</fullName>
    </submittedName>
</protein>
<comment type="caution">
    <text evidence="1">The sequence shown here is derived from an EMBL/GenBank/DDBJ whole genome shotgun (WGS) entry which is preliminary data.</text>
</comment>
<dbReference type="Gene3D" id="1.25.10.10">
    <property type="entry name" value="Leucine-rich Repeat Variant"/>
    <property type="match status" value="1"/>
</dbReference>
<organism evidence="1 2">
    <name type="scientific">Tritrichomonas foetus</name>
    <dbReference type="NCBI Taxonomy" id="1144522"/>
    <lineage>
        <taxon>Eukaryota</taxon>
        <taxon>Metamonada</taxon>
        <taxon>Parabasalia</taxon>
        <taxon>Tritrichomonadida</taxon>
        <taxon>Tritrichomonadidae</taxon>
        <taxon>Tritrichomonas</taxon>
    </lineage>
</organism>
<dbReference type="AlphaFoldDB" id="A0A1J4KH52"/>
<reference evidence="1" key="1">
    <citation type="submission" date="2016-10" db="EMBL/GenBank/DDBJ databases">
        <authorList>
            <person name="Benchimol M."/>
            <person name="Almeida L.G."/>
            <person name="Vasconcelos A.T."/>
            <person name="Perreira-Neves A."/>
            <person name="Rosa I.A."/>
            <person name="Tasca T."/>
            <person name="Bogo M.R."/>
            <person name="de Souza W."/>
        </authorList>
    </citation>
    <scope>NUCLEOTIDE SEQUENCE [LARGE SCALE GENOMIC DNA]</scope>
    <source>
        <strain evidence="1">K</strain>
    </source>
</reference>
<dbReference type="Proteomes" id="UP000179807">
    <property type="component" value="Unassembled WGS sequence"/>
</dbReference>
<dbReference type="RefSeq" id="XP_068363506.1">
    <property type="nucleotide sequence ID" value="XM_068501388.1"/>
</dbReference>
<evidence type="ECO:0000313" key="2">
    <source>
        <dbReference type="Proteomes" id="UP000179807"/>
    </source>
</evidence>
<proteinExistence type="predicted"/>